<evidence type="ECO:0000256" key="7">
    <source>
        <dbReference type="ARBA" id="ARBA00023136"/>
    </source>
</evidence>
<dbReference type="InterPro" id="IPR032675">
    <property type="entry name" value="LRR_dom_sf"/>
</dbReference>
<keyword evidence="3" id="KW-0812">Transmembrane</keyword>
<feature type="chain" id="PRO_5004928925" evidence="10">
    <location>
        <begin position="26"/>
        <end position="294"/>
    </location>
</feature>
<evidence type="ECO:0000256" key="6">
    <source>
        <dbReference type="ARBA" id="ARBA00022989"/>
    </source>
</evidence>
<keyword evidence="7" id="KW-0472">Membrane</keyword>
<dbReference type="Pfam" id="PF00560">
    <property type="entry name" value="LRR_1"/>
    <property type="match status" value="2"/>
</dbReference>
<keyword evidence="2" id="KW-0433">Leucine-rich repeat</keyword>
<evidence type="ECO:0000313" key="12">
    <source>
        <dbReference type="EMBL" id="EXC27338.1"/>
    </source>
</evidence>
<keyword evidence="6" id="KW-1133">Transmembrane helix</keyword>
<evidence type="ECO:0000256" key="3">
    <source>
        <dbReference type="ARBA" id="ARBA00022692"/>
    </source>
</evidence>
<dbReference type="Gene3D" id="3.80.10.10">
    <property type="entry name" value="Ribonuclease Inhibitor"/>
    <property type="match status" value="2"/>
</dbReference>
<organism evidence="12 13">
    <name type="scientific">Morus notabilis</name>
    <dbReference type="NCBI Taxonomy" id="981085"/>
    <lineage>
        <taxon>Eukaryota</taxon>
        <taxon>Viridiplantae</taxon>
        <taxon>Streptophyta</taxon>
        <taxon>Embryophyta</taxon>
        <taxon>Tracheophyta</taxon>
        <taxon>Spermatophyta</taxon>
        <taxon>Magnoliopsida</taxon>
        <taxon>eudicotyledons</taxon>
        <taxon>Gunneridae</taxon>
        <taxon>Pentapetalae</taxon>
        <taxon>rosids</taxon>
        <taxon>fabids</taxon>
        <taxon>Rosales</taxon>
        <taxon>Moraceae</taxon>
        <taxon>Moreae</taxon>
        <taxon>Morus</taxon>
    </lineage>
</organism>
<keyword evidence="9" id="KW-0325">Glycoprotein</keyword>
<name>W9S5T9_9ROSA</name>
<protein>
    <submittedName>
        <fullName evidence="12">DNA-damage-repair/toleration protein</fullName>
    </submittedName>
</protein>
<dbReference type="PANTHER" id="PTHR48063">
    <property type="entry name" value="LRR RECEPTOR-LIKE KINASE"/>
    <property type="match status" value="1"/>
</dbReference>
<evidence type="ECO:0000313" key="13">
    <source>
        <dbReference type="Proteomes" id="UP000030645"/>
    </source>
</evidence>
<dbReference type="SUPFAM" id="SSF52058">
    <property type="entry name" value="L domain-like"/>
    <property type="match status" value="1"/>
</dbReference>
<comment type="subcellular location">
    <subcellularLocation>
        <location evidence="1">Membrane</location>
        <topology evidence="1">Single-pass type I membrane protein</topology>
    </subcellularLocation>
</comment>
<evidence type="ECO:0000259" key="11">
    <source>
        <dbReference type="Pfam" id="PF08263"/>
    </source>
</evidence>
<feature type="signal peptide" evidence="10">
    <location>
        <begin position="1"/>
        <end position="25"/>
    </location>
</feature>
<feature type="domain" description="Leucine-rich repeat-containing N-terminal plant-type" evidence="11">
    <location>
        <begin position="103"/>
        <end position="119"/>
    </location>
</feature>
<keyword evidence="8" id="KW-0675">Receptor</keyword>
<gene>
    <name evidence="12" type="ORF">L484_001074</name>
</gene>
<feature type="domain" description="Leucine-rich repeat-containing N-terminal plant-type" evidence="11">
    <location>
        <begin position="35"/>
        <end position="71"/>
    </location>
</feature>
<evidence type="ECO:0000256" key="2">
    <source>
        <dbReference type="ARBA" id="ARBA00022614"/>
    </source>
</evidence>
<evidence type="ECO:0000256" key="10">
    <source>
        <dbReference type="SAM" id="SignalP"/>
    </source>
</evidence>
<evidence type="ECO:0000256" key="9">
    <source>
        <dbReference type="ARBA" id="ARBA00023180"/>
    </source>
</evidence>
<reference evidence="13" key="1">
    <citation type="submission" date="2013-01" db="EMBL/GenBank/DDBJ databases">
        <title>Draft Genome Sequence of a Mulberry Tree, Morus notabilis C.K. Schneid.</title>
        <authorList>
            <person name="He N."/>
            <person name="Zhao S."/>
        </authorList>
    </citation>
    <scope>NUCLEOTIDE SEQUENCE</scope>
</reference>
<proteinExistence type="predicted"/>
<dbReference type="eggNOG" id="KOG0619">
    <property type="taxonomic scope" value="Eukaryota"/>
</dbReference>
<evidence type="ECO:0000256" key="8">
    <source>
        <dbReference type="ARBA" id="ARBA00023170"/>
    </source>
</evidence>
<evidence type="ECO:0000256" key="5">
    <source>
        <dbReference type="ARBA" id="ARBA00022737"/>
    </source>
</evidence>
<accession>W9S5T9</accession>
<keyword evidence="5" id="KW-0677">Repeat</keyword>
<dbReference type="InterPro" id="IPR046956">
    <property type="entry name" value="RLP23-like"/>
</dbReference>
<dbReference type="EMBL" id="KE346145">
    <property type="protein sequence ID" value="EXC27338.1"/>
    <property type="molecule type" value="Genomic_DNA"/>
</dbReference>
<dbReference type="InterPro" id="IPR013210">
    <property type="entry name" value="LRR_N_plant-typ"/>
</dbReference>
<dbReference type="GO" id="GO:0016020">
    <property type="term" value="C:membrane"/>
    <property type="evidence" value="ECO:0007669"/>
    <property type="project" value="UniProtKB-SubCell"/>
</dbReference>
<keyword evidence="13" id="KW-1185">Reference proteome</keyword>
<dbReference type="Proteomes" id="UP000030645">
    <property type="component" value="Unassembled WGS sequence"/>
</dbReference>
<evidence type="ECO:0000256" key="1">
    <source>
        <dbReference type="ARBA" id="ARBA00004479"/>
    </source>
</evidence>
<keyword evidence="4 10" id="KW-0732">Signal</keyword>
<sequence length="294" mass="33311">MAKSSGIVLFLLVLLFIGGLQLCFCKNSTFGCIKREREALLQLKQSFNYPSNRLVSWTGNDCFLWNGVSCNQITGRVVKLDLRAPADSPINEYEWGENFFLIGSWTRYDCCLWNGVSCNQITGRVVKLADSPSNEYEWGEYFPYIDSCLVELKRLEYLDLSGNYFCQSPIPEFFGSLKYLKYLNLSRTGFGGRIPAQLGNLTSLQILDLSQYYSGVLFADNFQWVRGLSSLKHLEMSFVSLNKALDVMQVLNTLPALLELILLIPPSLQRIQILDLEFNMLSGPILKDAINNIA</sequence>
<dbReference type="AlphaFoldDB" id="W9S5T9"/>
<evidence type="ECO:0000256" key="4">
    <source>
        <dbReference type="ARBA" id="ARBA00022729"/>
    </source>
</evidence>
<dbReference type="InterPro" id="IPR001611">
    <property type="entry name" value="Leu-rich_rpt"/>
</dbReference>
<dbReference type="Pfam" id="PF08263">
    <property type="entry name" value="LRRNT_2"/>
    <property type="match status" value="2"/>
</dbReference>
<dbReference type="PANTHER" id="PTHR48063:SF112">
    <property type="entry name" value="RECEPTOR LIKE PROTEIN 30-LIKE"/>
    <property type="match status" value="1"/>
</dbReference>